<sequence length="78" mass="8329">VSALLAKATGNTTYLDAAISSVTFIQSHFSNEEHVIKDNISARKNDLCSSGSGMNPYNYGLFIEGLAILDSISENATM</sequence>
<dbReference type="Proteomes" id="UP001175228">
    <property type="component" value="Unassembled WGS sequence"/>
</dbReference>
<protein>
    <submittedName>
        <fullName evidence="1">Uncharacterized protein</fullName>
    </submittedName>
</protein>
<dbReference type="InterPro" id="IPR008928">
    <property type="entry name" value="6-hairpin_glycosidase_sf"/>
</dbReference>
<dbReference type="SUPFAM" id="SSF48208">
    <property type="entry name" value="Six-hairpin glycosidases"/>
    <property type="match status" value="1"/>
</dbReference>
<dbReference type="GO" id="GO:0005975">
    <property type="term" value="P:carbohydrate metabolic process"/>
    <property type="evidence" value="ECO:0007669"/>
    <property type="project" value="InterPro"/>
</dbReference>
<name>A0AA39PXG8_9AGAR</name>
<dbReference type="Pfam" id="PF03663">
    <property type="entry name" value="Glyco_hydro_76"/>
    <property type="match status" value="1"/>
</dbReference>
<dbReference type="AlphaFoldDB" id="A0AA39PXG8"/>
<organism evidence="1 2">
    <name type="scientific">Armillaria luteobubalina</name>
    <dbReference type="NCBI Taxonomy" id="153913"/>
    <lineage>
        <taxon>Eukaryota</taxon>
        <taxon>Fungi</taxon>
        <taxon>Dikarya</taxon>
        <taxon>Basidiomycota</taxon>
        <taxon>Agaricomycotina</taxon>
        <taxon>Agaricomycetes</taxon>
        <taxon>Agaricomycetidae</taxon>
        <taxon>Agaricales</taxon>
        <taxon>Marasmiineae</taxon>
        <taxon>Physalacriaceae</taxon>
        <taxon>Armillaria</taxon>
    </lineage>
</organism>
<dbReference type="Gene3D" id="1.50.10.20">
    <property type="match status" value="1"/>
</dbReference>
<evidence type="ECO:0000313" key="1">
    <source>
        <dbReference type="EMBL" id="KAK0492355.1"/>
    </source>
</evidence>
<accession>A0AA39PXG8</accession>
<reference evidence="1" key="1">
    <citation type="submission" date="2023-06" db="EMBL/GenBank/DDBJ databases">
        <authorList>
            <consortium name="Lawrence Berkeley National Laboratory"/>
            <person name="Ahrendt S."/>
            <person name="Sahu N."/>
            <person name="Indic B."/>
            <person name="Wong-Bajracharya J."/>
            <person name="Merenyi Z."/>
            <person name="Ke H.-M."/>
            <person name="Monk M."/>
            <person name="Kocsube S."/>
            <person name="Drula E."/>
            <person name="Lipzen A."/>
            <person name="Balint B."/>
            <person name="Henrissat B."/>
            <person name="Andreopoulos B."/>
            <person name="Martin F.M."/>
            <person name="Harder C.B."/>
            <person name="Rigling D."/>
            <person name="Ford K.L."/>
            <person name="Foster G.D."/>
            <person name="Pangilinan J."/>
            <person name="Papanicolaou A."/>
            <person name="Barry K."/>
            <person name="LaButti K."/>
            <person name="Viragh M."/>
            <person name="Koriabine M."/>
            <person name="Yan M."/>
            <person name="Riley R."/>
            <person name="Champramary S."/>
            <person name="Plett K.L."/>
            <person name="Tsai I.J."/>
            <person name="Slot J."/>
            <person name="Sipos G."/>
            <person name="Plett J."/>
            <person name="Nagy L.G."/>
            <person name="Grigoriev I.V."/>
        </authorList>
    </citation>
    <scope>NUCLEOTIDE SEQUENCE</scope>
    <source>
        <strain evidence="1">HWK02</strain>
    </source>
</reference>
<feature type="non-terminal residue" evidence="1">
    <location>
        <position position="1"/>
    </location>
</feature>
<proteinExistence type="predicted"/>
<dbReference type="EMBL" id="JAUEPU010000030">
    <property type="protein sequence ID" value="KAK0492355.1"/>
    <property type="molecule type" value="Genomic_DNA"/>
</dbReference>
<feature type="non-terminal residue" evidence="1">
    <location>
        <position position="78"/>
    </location>
</feature>
<evidence type="ECO:0000313" key="2">
    <source>
        <dbReference type="Proteomes" id="UP001175228"/>
    </source>
</evidence>
<keyword evidence="2" id="KW-1185">Reference proteome</keyword>
<comment type="caution">
    <text evidence="1">The sequence shown here is derived from an EMBL/GenBank/DDBJ whole genome shotgun (WGS) entry which is preliminary data.</text>
</comment>
<gene>
    <name evidence="1" type="ORF">EDD18DRAFT_1030739</name>
</gene>
<dbReference type="InterPro" id="IPR005198">
    <property type="entry name" value="Glyco_hydro_76"/>
</dbReference>